<reference evidence="2 3" key="1">
    <citation type="journal article" date="2018" name="Nat. Ecol. Evol.">
        <title>Pezizomycetes genomes reveal the molecular basis of ectomycorrhizal truffle lifestyle.</title>
        <authorList>
            <person name="Murat C."/>
            <person name="Payen T."/>
            <person name="Noel B."/>
            <person name="Kuo A."/>
            <person name="Morin E."/>
            <person name="Chen J."/>
            <person name="Kohler A."/>
            <person name="Krizsan K."/>
            <person name="Balestrini R."/>
            <person name="Da Silva C."/>
            <person name="Montanini B."/>
            <person name="Hainaut M."/>
            <person name="Levati E."/>
            <person name="Barry K.W."/>
            <person name="Belfiori B."/>
            <person name="Cichocki N."/>
            <person name="Clum A."/>
            <person name="Dockter R.B."/>
            <person name="Fauchery L."/>
            <person name="Guy J."/>
            <person name="Iotti M."/>
            <person name="Le Tacon F."/>
            <person name="Lindquist E.A."/>
            <person name="Lipzen A."/>
            <person name="Malagnac F."/>
            <person name="Mello A."/>
            <person name="Molinier V."/>
            <person name="Miyauchi S."/>
            <person name="Poulain J."/>
            <person name="Riccioni C."/>
            <person name="Rubini A."/>
            <person name="Sitrit Y."/>
            <person name="Splivallo R."/>
            <person name="Traeger S."/>
            <person name="Wang M."/>
            <person name="Zifcakova L."/>
            <person name="Wipf D."/>
            <person name="Zambonelli A."/>
            <person name="Paolocci F."/>
            <person name="Nowrousian M."/>
            <person name="Ottonello S."/>
            <person name="Baldrian P."/>
            <person name="Spatafora J.W."/>
            <person name="Henrissat B."/>
            <person name="Nagy L.G."/>
            <person name="Aury J.M."/>
            <person name="Wincker P."/>
            <person name="Grigoriev I.V."/>
            <person name="Bonfante P."/>
            <person name="Martin F.M."/>
        </authorList>
    </citation>
    <scope>NUCLEOTIDE SEQUENCE [LARGE SCALE GENOMIC DNA]</scope>
    <source>
        <strain evidence="2 3">RN42</strain>
    </source>
</reference>
<accession>A0A3N4HYH3</accession>
<proteinExistence type="predicted"/>
<sequence>MSLSSIRSQDTPSPVYIPDRRVEKIALAVALWVGFAIQTFLILWLVKIRRAESRRMAQRKALGDIRRGPSLDLESLGDAEDIDVSGFGEVSDKRPHYTRLDTLERH</sequence>
<keyword evidence="3" id="KW-1185">Reference proteome</keyword>
<keyword evidence="1" id="KW-0472">Membrane</keyword>
<organism evidence="2 3">
    <name type="scientific">Ascobolus immersus RN42</name>
    <dbReference type="NCBI Taxonomy" id="1160509"/>
    <lineage>
        <taxon>Eukaryota</taxon>
        <taxon>Fungi</taxon>
        <taxon>Dikarya</taxon>
        <taxon>Ascomycota</taxon>
        <taxon>Pezizomycotina</taxon>
        <taxon>Pezizomycetes</taxon>
        <taxon>Pezizales</taxon>
        <taxon>Ascobolaceae</taxon>
        <taxon>Ascobolus</taxon>
    </lineage>
</organism>
<protein>
    <submittedName>
        <fullName evidence="2">Uncharacterized protein</fullName>
    </submittedName>
</protein>
<name>A0A3N4HYH3_ASCIM</name>
<keyword evidence="1" id="KW-1133">Transmembrane helix</keyword>
<gene>
    <name evidence="2" type="ORF">BJ508DRAFT_160318</name>
</gene>
<keyword evidence="1" id="KW-0812">Transmembrane</keyword>
<evidence type="ECO:0000313" key="2">
    <source>
        <dbReference type="EMBL" id="RPA78217.1"/>
    </source>
</evidence>
<feature type="transmembrane region" description="Helical" evidence="1">
    <location>
        <begin position="25"/>
        <end position="46"/>
    </location>
</feature>
<dbReference type="Proteomes" id="UP000275078">
    <property type="component" value="Unassembled WGS sequence"/>
</dbReference>
<evidence type="ECO:0000256" key="1">
    <source>
        <dbReference type="SAM" id="Phobius"/>
    </source>
</evidence>
<dbReference type="AlphaFoldDB" id="A0A3N4HYH3"/>
<dbReference type="EMBL" id="ML119714">
    <property type="protein sequence ID" value="RPA78217.1"/>
    <property type="molecule type" value="Genomic_DNA"/>
</dbReference>
<evidence type="ECO:0000313" key="3">
    <source>
        <dbReference type="Proteomes" id="UP000275078"/>
    </source>
</evidence>